<protein>
    <submittedName>
        <fullName evidence="6">Methyl-accepting chemotaxis protein</fullName>
    </submittedName>
</protein>
<sequence length="410" mass="46194">MLARLDRWMARRAPLIARRFYDFQFSHALSLRFFRAYCERRGTRLEHLRNHLEAAQSQYLKDITQHAREGGLGLAYFENRLSIGKLHNDIGLPMKLYLGSYSLYRELIDQQLWRDFFWRPFFRRRAMVALDRTLLLDMQAVTDGFLMDVLNTLDMSHRIQVHDEKNDLTDHIIDYKDHMRSMLSGMGRTANDLERTSDELGRMIESLSSGAQEEAAAIQQMNANLQGIEQLTRDNEARTRQAARTATGHGDDRDNAVAAMEEIRHSSQEITSIVEMINDIAFQTNLLALNAAVEAARAGHEGRGFAVVATEVKRLSDRTTESAARIRQLIERSATTIEQGSSYVQQVSGQVEEIAAALAEQSNAIGELSGAAREIDSTAQSNASESGRLQDLAGELKQRATQLQGTLGHV</sequence>
<evidence type="ECO:0000256" key="2">
    <source>
        <dbReference type="ARBA" id="ARBA00023224"/>
    </source>
</evidence>
<evidence type="ECO:0000313" key="7">
    <source>
        <dbReference type="Proteomes" id="UP001523550"/>
    </source>
</evidence>
<dbReference type="SUPFAM" id="SSF46458">
    <property type="entry name" value="Globin-like"/>
    <property type="match status" value="1"/>
</dbReference>
<comment type="similarity">
    <text evidence="3">Belongs to the methyl-accepting chemotaxis (MCP) protein family.</text>
</comment>
<dbReference type="InterPro" id="IPR012292">
    <property type="entry name" value="Globin/Proto"/>
</dbReference>
<keyword evidence="1" id="KW-0145">Chemotaxis</keyword>
<accession>A0ABT1G790</accession>
<dbReference type="InterPro" id="IPR051310">
    <property type="entry name" value="MCP_chemotaxis"/>
</dbReference>
<dbReference type="SMART" id="SM00283">
    <property type="entry name" value="MA"/>
    <property type="match status" value="1"/>
</dbReference>
<dbReference type="Pfam" id="PF00015">
    <property type="entry name" value="MCPsignal"/>
    <property type="match status" value="1"/>
</dbReference>
<keyword evidence="7" id="KW-1185">Reference proteome</keyword>
<dbReference type="SUPFAM" id="SSF58104">
    <property type="entry name" value="Methyl-accepting chemotaxis protein (MCP) signaling domain"/>
    <property type="match status" value="1"/>
</dbReference>
<dbReference type="EMBL" id="JALJYF010000001">
    <property type="protein sequence ID" value="MCP1727169.1"/>
    <property type="molecule type" value="Genomic_DNA"/>
</dbReference>
<gene>
    <name evidence="6" type="ORF">J2T60_001134</name>
</gene>
<dbReference type="InterPro" id="IPR004090">
    <property type="entry name" value="Chemotax_Me-accpt_rcpt"/>
</dbReference>
<dbReference type="PANTHER" id="PTHR43531:SF11">
    <property type="entry name" value="METHYL-ACCEPTING CHEMOTAXIS PROTEIN 3"/>
    <property type="match status" value="1"/>
</dbReference>
<comment type="caution">
    <text evidence="6">The sequence shown here is derived from an EMBL/GenBank/DDBJ whole genome shotgun (WGS) entry which is preliminary data.</text>
</comment>
<dbReference type="Gene3D" id="1.10.287.950">
    <property type="entry name" value="Methyl-accepting chemotaxis protein"/>
    <property type="match status" value="1"/>
</dbReference>
<dbReference type="Proteomes" id="UP001523550">
    <property type="component" value="Unassembled WGS sequence"/>
</dbReference>
<feature type="domain" description="Methyl-accepting transducer" evidence="5">
    <location>
        <begin position="182"/>
        <end position="410"/>
    </location>
</feature>
<name>A0ABT1G790_9GAMM</name>
<dbReference type="PRINTS" id="PR00260">
    <property type="entry name" value="CHEMTRNSDUCR"/>
</dbReference>
<dbReference type="PROSITE" id="PS50111">
    <property type="entry name" value="CHEMOTAXIS_TRANSDUC_2"/>
    <property type="match status" value="1"/>
</dbReference>
<keyword evidence="2 4" id="KW-0807">Transducer</keyword>
<dbReference type="InterPro" id="IPR039379">
    <property type="entry name" value="Protoglobin_sensor_dom"/>
</dbReference>
<evidence type="ECO:0000256" key="4">
    <source>
        <dbReference type="PROSITE-ProRule" id="PRU00284"/>
    </source>
</evidence>
<evidence type="ECO:0000256" key="1">
    <source>
        <dbReference type="ARBA" id="ARBA00022500"/>
    </source>
</evidence>
<organism evidence="6 7">
    <name type="scientific">Natronospira proteinivora</name>
    <dbReference type="NCBI Taxonomy" id="1807133"/>
    <lineage>
        <taxon>Bacteria</taxon>
        <taxon>Pseudomonadati</taxon>
        <taxon>Pseudomonadota</taxon>
        <taxon>Gammaproteobacteria</taxon>
        <taxon>Natronospirales</taxon>
        <taxon>Natronospiraceae</taxon>
        <taxon>Natronospira</taxon>
    </lineage>
</organism>
<dbReference type="InterPro" id="IPR044398">
    <property type="entry name" value="Globin-sensor_dom"/>
</dbReference>
<dbReference type="InterPro" id="IPR004089">
    <property type="entry name" value="MCPsignal_dom"/>
</dbReference>
<dbReference type="InterPro" id="IPR009050">
    <property type="entry name" value="Globin-like_sf"/>
</dbReference>
<evidence type="ECO:0000313" key="6">
    <source>
        <dbReference type="EMBL" id="MCP1727169.1"/>
    </source>
</evidence>
<dbReference type="Gene3D" id="1.10.490.10">
    <property type="entry name" value="Globins"/>
    <property type="match status" value="1"/>
</dbReference>
<evidence type="ECO:0000256" key="3">
    <source>
        <dbReference type="ARBA" id="ARBA00029447"/>
    </source>
</evidence>
<dbReference type="Pfam" id="PF11563">
    <property type="entry name" value="Protoglobin"/>
    <property type="match status" value="1"/>
</dbReference>
<reference evidence="6 7" key="1">
    <citation type="submission" date="2022-03" db="EMBL/GenBank/DDBJ databases">
        <title>Genomic Encyclopedia of Type Strains, Phase III (KMG-III): the genomes of soil and plant-associated and newly described type strains.</title>
        <authorList>
            <person name="Whitman W."/>
        </authorList>
    </citation>
    <scope>NUCLEOTIDE SEQUENCE [LARGE SCALE GENOMIC DNA]</scope>
    <source>
        <strain evidence="6 7">BSker1</strain>
    </source>
</reference>
<dbReference type="CDD" id="cd01068">
    <property type="entry name" value="globin_sensor"/>
    <property type="match status" value="1"/>
</dbReference>
<proteinExistence type="inferred from homology"/>
<dbReference type="PANTHER" id="PTHR43531">
    <property type="entry name" value="PROTEIN ICFG"/>
    <property type="match status" value="1"/>
</dbReference>
<evidence type="ECO:0000259" key="5">
    <source>
        <dbReference type="PROSITE" id="PS50111"/>
    </source>
</evidence>